<evidence type="ECO:0000313" key="4">
    <source>
        <dbReference type="Proteomes" id="UP000074914"/>
    </source>
</evidence>
<reference evidence="3 4" key="1">
    <citation type="submission" date="2015-11" db="EMBL/GenBank/DDBJ databases">
        <title>Exploring the genomic traits of fungus-feeding bacterial genus Collimonas.</title>
        <authorList>
            <person name="Song C."/>
            <person name="Schmidt R."/>
            <person name="de Jager V."/>
            <person name="Krzyzanowska D."/>
            <person name="Jongedijk E."/>
            <person name="Cankar K."/>
            <person name="Beekwilder J."/>
            <person name="van Veen A."/>
            <person name="de Boer W."/>
            <person name="van Veen J.A."/>
            <person name="Garbeva P."/>
        </authorList>
    </citation>
    <scope>NUCLEOTIDE SEQUENCE [LARGE SCALE GENOMIC DNA]</scope>
    <source>
        <strain evidence="3 4">Ter291</strain>
    </source>
</reference>
<dbReference type="Proteomes" id="UP000074914">
    <property type="component" value="Chromosome"/>
</dbReference>
<organism evidence="3 4">
    <name type="scientific">Collimonas pratensis</name>
    <dbReference type="NCBI Taxonomy" id="279113"/>
    <lineage>
        <taxon>Bacteria</taxon>
        <taxon>Pseudomonadati</taxon>
        <taxon>Pseudomonadota</taxon>
        <taxon>Betaproteobacteria</taxon>
        <taxon>Burkholderiales</taxon>
        <taxon>Oxalobacteraceae</taxon>
        <taxon>Collimonas</taxon>
    </lineage>
</organism>
<keyword evidence="2" id="KW-0472">Membrane</keyword>
<feature type="transmembrane region" description="Helical" evidence="2">
    <location>
        <begin position="9"/>
        <end position="28"/>
    </location>
</feature>
<evidence type="ECO:0000256" key="2">
    <source>
        <dbReference type="SAM" id="Phobius"/>
    </source>
</evidence>
<gene>
    <name evidence="3" type="ORF">CPter291_2636</name>
</gene>
<evidence type="ECO:0000256" key="1">
    <source>
        <dbReference type="SAM" id="MobiDB-lite"/>
    </source>
</evidence>
<keyword evidence="4" id="KW-1185">Reference proteome</keyword>
<evidence type="ECO:0000313" key="3">
    <source>
        <dbReference type="EMBL" id="AMP14893.1"/>
    </source>
</evidence>
<dbReference type="RefSeq" id="WP_156480064.1">
    <property type="nucleotide sequence ID" value="NZ_CP013236.1"/>
</dbReference>
<feature type="region of interest" description="Disordered" evidence="1">
    <location>
        <begin position="320"/>
        <end position="340"/>
    </location>
</feature>
<protein>
    <submittedName>
        <fullName evidence="3">Uncharacterized protein</fullName>
    </submittedName>
</protein>
<keyword evidence="2" id="KW-0812">Transmembrane</keyword>
<name>A0ABM5Z771_9BURK</name>
<proteinExistence type="predicted"/>
<accession>A0ABM5Z771</accession>
<dbReference type="EMBL" id="CP013236">
    <property type="protein sequence ID" value="AMP14893.1"/>
    <property type="molecule type" value="Genomic_DNA"/>
</dbReference>
<sequence>MTDVASKAAAYLGVVGAVIVGAFLSSLVRSPVPSPVKIDPPPTPATAAMYQNHNELKPALPPAKWKAHTVPVASMKLRLEFPANAKSSECRTLGSDGTEITVCDFAGTDNAQMAVRLMILSDSQRFIPISWYNDAMTGAISSPDNARLTQQLQDQLQSATGASFYQTTTLPLQEYSGALSLTGLTKAIEIGGQTMSDATCFIALSLAFNRPIKVIYCSDSSDSEESKKNAKRIFASIKKLNASSEYAKNSYRKLENELYAAVLEKSATLDKPLVEASEQTYVRQLSTECDSFSALTPERYTCVEQHAKDRTEALSALNAELAAAPPVPPAPVAPKNQAEQ</sequence>
<keyword evidence="2" id="KW-1133">Transmembrane helix</keyword>